<dbReference type="GO" id="GO:0003677">
    <property type="term" value="F:DNA binding"/>
    <property type="evidence" value="ECO:0007669"/>
    <property type="project" value="UniProtKB-KW"/>
</dbReference>
<dbReference type="SMART" id="SM01134">
    <property type="entry name" value="DeoRC"/>
    <property type="match status" value="1"/>
</dbReference>
<dbReference type="PANTHER" id="PTHR30363:SF44">
    <property type="entry name" value="AGA OPERON TRANSCRIPTIONAL REPRESSOR-RELATED"/>
    <property type="match status" value="1"/>
</dbReference>
<dbReference type="Pfam" id="PF08220">
    <property type="entry name" value="HTH_DeoR"/>
    <property type="match status" value="1"/>
</dbReference>
<feature type="domain" description="HTH deoR-type" evidence="4">
    <location>
        <begin position="3"/>
        <end position="58"/>
    </location>
</feature>
<keyword evidence="1" id="KW-0805">Transcription regulation</keyword>
<dbReference type="Proteomes" id="UP000712157">
    <property type="component" value="Unassembled WGS sequence"/>
</dbReference>
<organism evidence="5 6">
    <name type="scientific">Diplocloster agilis</name>
    <dbReference type="NCBI Taxonomy" id="2850323"/>
    <lineage>
        <taxon>Bacteria</taxon>
        <taxon>Bacillati</taxon>
        <taxon>Bacillota</taxon>
        <taxon>Clostridia</taxon>
        <taxon>Lachnospirales</taxon>
        <taxon>Lachnospiraceae</taxon>
        <taxon>Diplocloster</taxon>
    </lineage>
</organism>
<dbReference type="Pfam" id="PF00455">
    <property type="entry name" value="DeoRC"/>
    <property type="match status" value="1"/>
</dbReference>
<gene>
    <name evidence="5" type="ORF">KTH89_13455</name>
</gene>
<dbReference type="SMART" id="SM00420">
    <property type="entry name" value="HTH_DEOR"/>
    <property type="match status" value="1"/>
</dbReference>
<evidence type="ECO:0000259" key="4">
    <source>
        <dbReference type="PROSITE" id="PS51000"/>
    </source>
</evidence>
<evidence type="ECO:0000313" key="5">
    <source>
        <dbReference type="EMBL" id="MBU9737550.1"/>
    </source>
</evidence>
<dbReference type="InterPro" id="IPR001034">
    <property type="entry name" value="DeoR_HTH"/>
</dbReference>
<accession>A0A949NIB3</accession>
<dbReference type="InterPro" id="IPR036390">
    <property type="entry name" value="WH_DNA-bd_sf"/>
</dbReference>
<keyword evidence="6" id="KW-1185">Reference proteome</keyword>
<dbReference type="InterPro" id="IPR037171">
    <property type="entry name" value="NagB/RpiA_transferase-like"/>
</dbReference>
<dbReference type="SUPFAM" id="SSF100950">
    <property type="entry name" value="NagB/RpiA/CoA transferase-like"/>
    <property type="match status" value="1"/>
</dbReference>
<dbReference type="PANTHER" id="PTHR30363">
    <property type="entry name" value="HTH-TYPE TRANSCRIPTIONAL REGULATOR SRLR-RELATED"/>
    <property type="match status" value="1"/>
</dbReference>
<evidence type="ECO:0000256" key="3">
    <source>
        <dbReference type="ARBA" id="ARBA00023163"/>
    </source>
</evidence>
<dbReference type="RefSeq" id="WP_238722051.1">
    <property type="nucleotide sequence ID" value="NZ_JAHQCW010000022.1"/>
</dbReference>
<dbReference type="Gene3D" id="1.10.10.10">
    <property type="entry name" value="Winged helix-like DNA-binding domain superfamily/Winged helix DNA-binding domain"/>
    <property type="match status" value="1"/>
</dbReference>
<keyword evidence="2 5" id="KW-0238">DNA-binding</keyword>
<dbReference type="InterPro" id="IPR014036">
    <property type="entry name" value="DeoR-like_C"/>
</dbReference>
<comment type="caution">
    <text evidence="5">The sequence shown here is derived from an EMBL/GenBank/DDBJ whole genome shotgun (WGS) entry which is preliminary data.</text>
</comment>
<dbReference type="PROSITE" id="PS51000">
    <property type="entry name" value="HTH_DEOR_2"/>
    <property type="match status" value="1"/>
</dbReference>
<evidence type="ECO:0000256" key="2">
    <source>
        <dbReference type="ARBA" id="ARBA00023125"/>
    </source>
</evidence>
<proteinExistence type="predicted"/>
<reference evidence="5" key="1">
    <citation type="submission" date="2021-06" db="EMBL/GenBank/DDBJ databases">
        <title>Description of novel taxa of the family Lachnospiraceae.</title>
        <authorList>
            <person name="Chaplin A.V."/>
            <person name="Sokolova S.R."/>
            <person name="Pikina A.P."/>
            <person name="Korzhanova M."/>
            <person name="Belova V."/>
            <person name="Korostin D."/>
            <person name="Efimov B.A."/>
        </authorList>
    </citation>
    <scope>NUCLEOTIDE SEQUENCE</scope>
    <source>
        <strain evidence="5">ASD5720</strain>
    </source>
</reference>
<dbReference type="PROSITE" id="PS00894">
    <property type="entry name" value="HTH_DEOR_1"/>
    <property type="match status" value="1"/>
</dbReference>
<dbReference type="InterPro" id="IPR018356">
    <property type="entry name" value="Tscrpt_reg_HTH_DeoR_CS"/>
</dbReference>
<evidence type="ECO:0000256" key="1">
    <source>
        <dbReference type="ARBA" id="ARBA00023015"/>
    </source>
</evidence>
<evidence type="ECO:0000313" key="6">
    <source>
        <dbReference type="Proteomes" id="UP000712157"/>
    </source>
</evidence>
<dbReference type="InterPro" id="IPR050313">
    <property type="entry name" value="Carb_Metab_HTH_regulators"/>
</dbReference>
<dbReference type="InterPro" id="IPR036388">
    <property type="entry name" value="WH-like_DNA-bd_sf"/>
</dbReference>
<dbReference type="PRINTS" id="PR00037">
    <property type="entry name" value="HTHLACR"/>
</dbReference>
<name>A0A949NIB3_9FIRM</name>
<dbReference type="SUPFAM" id="SSF46785">
    <property type="entry name" value="Winged helix' DNA-binding domain"/>
    <property type="match status" value="1"/>
</dbReference>
<dbReference type="EMBL" id="JAHQCW010000022">
    <property type="protein sequence ID" value="MBU9737550.1"/>
    <property type="molecule type" value="Genomic_DNA"/>
</dbReference>
<keyword evidence="3" id="KW-0804">Transcription</keyword>
<sequence>MVLTERYCQILEYIQEKKAVTVQQLCKELYASPATIRRDLTTLEKYHLIHRVHGGAILYESGNTEPASSIRQTKNITVKKRIGDLASVLVKDYSTVFLDCSTTVYYAAMSLTQMQKLTVVTNGLSCAQFLSQQTDWDIFFPSGKVESQMGSTTGSDTILALSHFYADFAIISCTGLIPDGITEASVDQSRYKLAMLENSQTRILLCDSSKFGSRYFSRTCGFDQIDYLVTDVKPPPAYAELFEKQNCQIIYPEDDV</sequence>
<dbReference type="AlphaFoldDB" id="A0A949NIB3"/>
<protein>
    <submittedName>
        <fullName evidence="5">DeoR/GlpR family DNA-binding transcription regulator</fullName>
    </submittedName>
</protein>
<dbReference type="GO" id="GO:0003700">
    <property type="term" value="F:DNA-binding transcription factor activity"/>
    <property type="evidence" value="ECO:0007669"/>
    <property type="project" value="InterPro"/>
</dbReference>